<dbReference type="VEuPathDB" id="FungiDB:A9K55_008600"/>
<dbReference type="Proteomes" id="UP000323067">
    <property type="component" value="Chromosome vii"/>
</dbReference>
<dbReference type="PANTHER" id="PTHR46228">
    <property type="entry name" value="KELCH DOMAIN-CONTAINING PROTEIN"/>
    <property type="match status" value="1"/>
</dbReference>
<feature type="region of interest" description="Disordered" evidence="3">
    <location>
        <begin position="503"/>
        <end position="524"/>
    </location>
</feature>
<evidence type="ECO:0000256" key="2">
    <source>
        <dbReference type="ARBA" id="ARBA00022737"/>
    </source>
</evidence>
<proteinExistence type="predicted"/>
<dbReference type="PANTHER" id="PTHR46228:SF2">
    <property type="entry name" value="KELCH REPEAT PROTEIN (AFU_ORTHOLOGUE AFUA_4G14350)"/>
    <property type="match status" value="1"/>
</dbReference>
<feature type="region of interest" description="Disordered" evidence="3">
    <location>
        <begin position="724"/>
        <end position="786"/>
    </location>
</feature>
<feature type="compositionally biased region" description="Polar residues" evidence="3">
    <location>
        <begin position="735"/>
        <end position="744"/>
    </location>
</feature>
<dbReference type="EMBL" id="CP023324">
    <property type="protein sequence ID" value="ATY63383.1"/>
    <property type="molecule type" value="Genomic_DNA"/>
</dbReference>
<feature type="chain" id="PRO_5014188471" evidence="5">
    <location>
        <begin position="19"/>
        <end position="786"/>
    </location>
</feature>
<keyword evidence="1" id="KW-0880">Kelch repeat</keyword>
<feature type="signal peptide" evidence="5">
    <location>
        <begin position="1"/>
        <end position="18"/>
    </location>
</feature>
<evidence type="ECO:0000256" key="4">
    <source>
        <dbReference type="SAM" id="Phobius"/>
    </source>
</evidence>
<evidence type="ECO:0000256" key="1">
    <source>
        <dbReference type="ARBA" id="ARBA00022441"/>
    </source>
</evidence>
<protein>
    <submittedName>
        <fullName evidence="6">Galactose oxidase beta-propeller</fullName>
    </submittedName>
</protein>
<evidence type="ECO:0000313" key="7">
    <source>
        <dbReference type="Proteomes" id="UP000323067"/>
    </source>
</evidence>
<reference evidence="6 7" key="1">
    <citation type="journal article" date="2017" name="BMC Genomics">
        <title>Chromosome level assembly and secondary metabolite potential of the parasitic fungus Cordyceps militaris.</title>
        <authorList>
            <person name="Kramer G.J."/>
            <person name="Nodwell J.R."/>
        </authorList>
    </citation>
    <scope>NUCLEOTIDE SEQUENCE [LARGE SCALE GENOMIC DNA]</scope>
    <source>
        <strain evidence="6 7">ATCC 34164</strain>
    </source>
</reference>
<evidence type="ECO:0000313" key="6">
    <source>
        <dbReference type="EMBL" id="ATY63383.1"/>
    </source>
</evidence>
<keyword evidence="5" id="KW-0732">Signal</keyword>
<dbReference type="InterPro" id="IPR015915">
    <property type="entry name" value="Kelch-typ_b-propeller"/>
</dbReference>
<evidence type="ECO:0000256" key="5">
    <source>
        <dbReference type="SAM" id="SignalP"/>
    </source>
</evidence>
<dbReference type="AlphaFoldDB" id="A0A2H4SJT8"/>
<keyword evidence="4" id="KW-0472">Membrane</keyword>
<accession>A0A2H4SJT8</accession>
<dbReference type="SUPFAM" id="SSF50965">
    <property type="entry name" value="Galactose oxidase, central domain"/>
    <property type="match status" value="1"/>
</dbReference>
<feature type="compositionally biased region" description="Low complexity" evidence="3">
    <location>
        <begin position="686"/>
        <end position="696"/>
    </location>
</feature>
<dbReference type="Gene3D" id="2.120.10.80">
    <property type="entry name" value="Kelch-type beta propeller"/>
    <property type="match status" value="1"/>
</dbReference>
<dbReference type="OrthoDB" id="10251809at2759"/>
<organism evidence="6 7">
    <name type="scientific">Cordyceps militaris</name>
    <name type="common">Caterpillar fungus</name>
    <name type="synonym">Clavaria militaris</name>
    <dbReference type="NCBI Taxonomy" id="73501"/>
    <lineage>
        <taxon>Eukaryota</taxon>
        <taxon>Fungi</taxon>
        <taxon>Dikarya</taxon>
        <taxon>Ascomycota</taxon>
        <taxon>Pezizomycotina</taxon>
        <taxon>Sordariomycetes</taxon>
        <taxon>Hypocreomycetidae</taxon>
        <taxon>Hypocreales</taxon>
        <taxon>Cordycipitaceae</taxon>
        <taxon>Cordyceps</taxon>
    </lineage>
</organism>
<feature type="region of interest" description="Disordered" evidence="3">
    <location>
        <begin position="684"/>
        <end position="704"/>
    </location>
</feature>
<keyword evidence="4" id="KW-1133">Transmembrane helix</keyword>
<dbReference type="VEuPathDB" id="FungiDB:CCM_00869"/>
<keyword evidence="4" id="KW-0812">Transmembrane</keyword>
<feature type="region of interest" description="Disordered" evidence="3">
    <location>
        <begin position="580"/>
        <end position="625"/>
    </location>
</feature>
<feature type="transmembrane region" description="Helical" evidence="4">
    <location>
        <begin position="528"/>
        <end position="552"/>
    </location>
</feature>
<gene>
    <name evidence="6" type="ORF">A9K55_008600</name>
</gene>
<evidence type="ECO:0000256" key="3">
    <source>
        <dbReference type="SAM" id="MobiDB-lite"/>
    </source>
</evidence>
<name>A0A2H4SJT8_CORMI</name>
<sequence length="786" mass="84098">MKSNLLAISILPFGLAHAQFSDWAAGQINTTICFWNQPRAALVRDKIYIDGGSPWWTPGYENGTFGKVVNQGNGQGIIVSYDLSKSFGPGTNVTGILLDGSLSKARGGKGNANGDAPVYYDGALLGNDAEFFLYGGAVFQIEVYDQPASYEVLEYQAYAYGPDKPLWKPGFNSRRLPDDVTRYIAYGGAASAPSENKAWYFSGLSAPSRGPMVWNAATNETRASTPSNTLITLDMANQLTEKWTNTTLPSHIKPRANPEVVWVPVGEQGILVVLGGATYPEWASSATHKSSNKTLSVTNRSKEQESPAFMSTIDIYDVANSTWYQQPTTGGPGTRTRGCAVVAPAADRSSFNIYYYGGFDGVDTSGSFPDDVWVLSLPSFTWTKISDGIPNHGRAGHKCFLPYPDQMMIVGGYTGGSDSQCLGGGPVVLLNLTSGAWMDHYDPTTFGTYGVHDKVQAVIGGNSAGHATATAPTPSGWATPALGNVFANTYDVKKMKTYWPYNPSSTNKTGPDYPSPAPEQPSKGVPNWMAPILGVVLGLVLITGSLLVFCVWRRRVAARKGSVDASSSHEAMSERLFSWAKGHNHPKPTDPSAHSAYEASEVARSPSQASTPANDDRIAASPSPECHEMENTQIAELGVELHGADITATEAMWRRAGFRPIAANISSFGSLRSVAGESPIAPSNLSFSGSDASPSSPRDTARWGQRKLSVISSVSFQSGDDVGTFSRDDVVSPIGRNNSPTGESEGNADHDAAGRVSPLKNDEYEATGMSPLKNAVIRNDCRRRSQ</sequence>
<dbReference type="InterPro" id="IPR011043">
    <property type="entry name" value="Gal_Oxase/kelch_b-propeller"/>
</dbReference>
<keyword evidence="2" id="KW-0677">Repeat</keyword>